<dbReference type="OrthoDB" id="18957at2"/>
<dbReference type="EMBL" id="LT993738">
    <property type="protein sequence ID" value="SPN73599.1"/>
    <property type="molecule type" value="Genomic_DNA"/>
</dbReference>
<name>A0A2R8FB01_9CHLA</name>
<dbReference type="Gene3D" id="2.60.40.1180">
    <property type="entry name" value="Golgi alpha-mannosidase II"/>
    <property type="match status" value="1"/>
</dbReference>
<evidence type="ECO:0000313" key="1">
    <source>
        <dbReference type="EMBL" id="SPN73599.1"/>
    </source>
</evidence>
<reference evidence="2" key="1">
    <citation type="submission" date="2017-11" db="EMBL/GenBank/DDBJ databases">
        <authorList>
            <person name="Seth-Smith MB H."/>
        </authorList>
    </citation>
    <scope>NUCLEOTIDE SEQUENCE [LARGE SCALE GENOMIC DNA]</scope>
</reference>
<keyword evidence="2" id="KW-1185">Reference proteome</keyword>
<protein>
    <submittedName>
        <fullName evidence="1">Uncharacterized protein</fullName>
    </submittedName>
</protein>
<sequence>MIDIMQYFKPYTIVPGQKLLIPGSLLYAQVFPAFWRLFSSEHEVLNEEAVEVQGPLKRFAVFQDLHRGGLTVTSESYKYYLLPSGECTNSVKGKLPSAKKAGPLLSLGVHKHADWQKVRRRRDLKEILPLWFRLAAMVPESCRKTTEISIIGEVLKTAHHKVIEKHTTEIVPTLLSLALAGFSDCFLPRIYDEEYQGILPCSAHEQKSVPFSLLYDSFAIIKDIFVRQEGQCVDILPALPPEFPCGRLVNVALCNLGTLSIVWTKKTIRQVELNAEHNGEVFLKFCSSLSSARLREWSQRSLSGLRRLSLRESLEIKAGTTYLWDCFHK</sequence>
<evidence type="ECO:0000313" key="2">
    <source>
        <dbReference type="Proteomes" id="UP000244926"/>
    </source>
</evidence>
<dbReference type="InterPro" id="IPR013780">
    <property type="entry name" value="Glyco_hydro_b"/>
</dbReference>
<dbReference type="RefSeq" id="WP_108896557.1">
    <property type="nucleotide sequence ID" value="NZ_LT993738.1"/>
</dbReference>
<dbReference type="Proteomes" id="UP000244926">
    <property type="component" value="Chromosome I"/>
</dbReference>
<gene>
    <name evidence="1" type="ORF">C10C_0432</name>
</gene>
<dbReference type="AlphaFoldDB" id="A0A2R8FB01"/>
<dbReference type="KEGG" id="csee:C10C_0432"/>
<proteinExistence type="predicted"/>
<accession>A0A2R8FB01</accession>
<organism evidence="1 2">
    <name type="scientific">Chlamydia serpentis</name>
    <dbReference type="NCBI Taxonomy" id="1967782"/>
    <lineage>
        <taxon>Bacteria</taxon>
        <taxon>Pseudomonadati</taxon>
        <taxon>Chlamydiota</taxon>
        <taxon>Chlamydiia</taxon>
        <taxon>Chlamydiales</taxon>
        <taxon>Chlamydiaceae</taxon>
        <taxon>Chlamydia/Chlamydophila group</taxon>
        <taxon>Chlamydia</taxon>
    </lineage>
</organism>